<dbReference type="Gene3D" id="2.40.50.1020">
    <property type="entry name" value="LytTr DNA-binding domain"/>
    <property type="match status" value="1"/>
</dbReference>
<dbReference type="PROSITE" id="PS50930">
    <property type="entry name" value="HTH_LYTTR"/>
    <property type="match status" value="1"/>
</dbReference>
<dbReference type="GO" id="GO:0000156">
    <property type="term" value="F:phosphorelay response regulator activity"/>
    <property type="evidence" value="ECO:0007669"/>
    <property type="project" value="InterPro"/>
</dbReference>
<dbReference type="SMART" id="SM00448">
    <property type="entry name" value="REC"/>
    <property type="match status" value="1"/>
</dbReference>
<dbReference type="PROSITE" id="PS50110">
    <property type="entry name" value="RESPONSE_REGULATORY"/>
    <property type="match status" value="1"/>
</dbReference>
<dbReference type="PANTHER" id="PTHR37299">
    <property type="entry name" value="TRANSCRIPTIONAL REGULATOR-RELATED"/>
    <property type="match status" value="1"/>
</dbReference>
<dbReference type="Gene3D" id="3.40.50.2300">
    <property type="match status" value="1"/>
</dbReference>
<name>A0A0Z8UAX0_STRSU</name>
<evidence type="ECO:0000259" key="7">
    <source>
        <dbReference type="PROSITE" id="PS50930"/>
    </source>
</evidence>
<dbReference type="InterPro" id="IPR046947">
    <property type="entry name" value="LytR-like"/>
</dbReference>
<keyword evidence="1" id="KW-0963">Cytoplasm</keyword>
<feature type="domain" description="Response regulatory" evidence="6">
    <location>
        <begin position="2"/>
        <end position="126"/>
    </location>
</feature>
<dbReference type="Pfam" id="PF04397">
    <property type="entry name" value="LytTR"/>
    <property type="match status" value="1"/>
</dbReference>
<reference evidence="8 9" key="1">
    <citation type="submission" date="2016-02" db="EMBL/GenBank/DDBJ databases">
        <authorList>
            <consortium name="Pathogen Informatics"/>
        </authorList>
    </citation>
    <scope>NUCLEOTIDE SEQUENCE [LARGE SCALE GENOMIC DNA]</scope>
    <source>
        <strain evidence="8 9">LSS44</strain>
    </source>
</reference>
<dbReference type="PANTHER" id="PTHR37299:SF3">
    <property type="entry name" value="STAGE 0 SPORULATION PROTEIN A HOMOLOG"/>
    <property type="match status" value="1"/>
</dbReference>
<gene>
    <name evidence="8" type="primary">spiR2</name>
    <name evidence="8" type="ORF">ERS132406_00261</name>
</gene>
<dbReference type="RefSeq" id="WP_044759420.1">
    <property type="nucleotide sequence ID" value="NZ_CEEJ01000124.1"/>
</dbReference>
<evidence type="ECO:0000256" key="4">
    <source>
        <dbReference type="ARBA" id="ARBA00037164"/>
    </source>
</evidence>
<accession>A0A0Z8UAX0</accession>
<dbReference type="InterPro" id="IPR007492">
    <property type="entry name" value="LytTR_DNA-bd_dom"/>
</dbReference>
<comment type="function">
    <text evidence="4">Required for high-level post-exponential phase expression of a series of secreted proteins.</text>
</comment>
<keyword evidence="5" id="KW-0597">Phosphoprotein</keyword>
<dbReference type="InterPro" id="IPR001789">
    <property type="entry name" value="Sig_transdc_resp-reg_receiver"/>
</dbReference>
<dbReference type="Pfam" id="PF00072">
    <property type="entry name" value="Response_reg"/>
    <property type="match status" value="1"/>
</dbReference>
<evidence type="ECO:0000256" key="1">
    <source>
        <dbReference type="ARBA" id="ARBA00022490"/>
    </source>
</evidence>
<evidence type="ECO:0000259" key="6">
    <source>
        <dbReference type="PROSITE" id="PS50110"/>
    </source>
</evidence>
<dbReference type="AlphaFoldDB" id="A0A0Z8UAX0"/>
<dbReference type="GO" id="GO:0003677">
    <property type="term" value="F:DNA binding"/>
    <property type="evidence" value="ECO:0007669"/>
    <property type="project" value="InterPro"/>
</dbReference>
<feature type="modified residue" description="4-aspartylphosphate" evidence="5">
    <location>
        <position position="59"/>
    </location>
</feature>
<keyword evidence="3" id="KW-0010">Activator</keyword>
<dbReference type="CDD" id="cd17533">
    <property type="entry name" value="REC_LytTR_AgrA-like"/>
    <property type="match status" value="1"/>
</dbReference>
<dbReference type="SUPFAM" id="SSF52172">
    <property type="entry name" value="CheY-like"/>
    <property type="match status" value="1"/>
</dbReference>
<feature type="domain" description="HTH LytTR-type" evidence="7">
    <location>
        <begin position="151"/>
        <end position="243"/>
    </location>
</feature>
<organism evidence="8 9">
    <name type="scientific">Streptococcus suis</name>
    <dbReference type="NCBI Taxonomy" id="1307"/>
    <lineage>
        <taxon>Bacteria</taxon>
        <taxon>Bacillati</taxon>
        <taxon>Bacillota</taxon>
        <taxon>Bacilli</taxon>
        <taxon>Lactobacillales</taxon>
        <taxon>Streptococcaceae</taxon>
        <taxon>Streptococcus</taxon>
    </lineage>
</organism>
<evidence type="ECO:0000256" key="2">
    <source>
        <dbReference type="ARBA" id="ARBA00023012"/>
    </source>
</evidence>
<sequence>MNIFVLEDDFIQQTRMEIVITELLAKHGIEPTSFQVFGKPKQLLAAAEEKRTHQLFFLDIEIKKEELKGLEVAREIRKIDPYATIVFVTTHSEFMPLSFRYQVSALDYIEKEISPEEFEKQIETALIYANEQIKKSISEDSFFCQTKYTKIQMPFNEVYFIETSPRAHRVILHSMGGRAEFTANLSEIAEKEKRMLHCHRSFLINPANVTKLDKKEKVVYFPNGLSCFVARNKVEAVSDALDKLH</sequence>
<dbReference type="InterPro" id="IPR011006">
    <property type="entry name" value="CheY-like_superfamily"/>
</dbReference>
<evidence type="ECO:0000313" key="9">
    <source>
        <dbReference type="Proteomes" id="UP000072083"/>
    </source>
</evidence>
<evidence type="ECO:0000256" key="3">
    <source>
        <dbReference type="ARBA" id="ARBA00023159"/>
    </source>
</evidence>
<dbReference type="EMBL" id="FIGZ01000002">
    <property type="protein sequence ID" value="CYU57812.1"/>
    <property type="molecule type" value="Genomic_DNA"/>
</dbReference>
<keyword evidence="2" id="KW-0902">Two-component regulatory system</keyword>
<proteinExistence type="predicted"/>
<protein>
    <submittedName>
        <fullName evidence="8">Response regulator</fullName>
    </submittedName>
</protein>
<evidence type="ECO:0000256" key="5">
    <source>
        <dbReference type="PROSITE-ProRule" id="PRU00169"/>
    </source>
</evidence>
<dbReference type="SMART" id="SM00850">
    <property type="entry name" value="LytTR"/>
    <property type="match status" value="1"/>
</dbReference>
<evidence type="ECO:0000313" key="8">
    <source>
        <dbReference type="EMBL" id="CYU57812.1"/>
    </source>
</evidence>
<dbReference type="Proteomes" id="UP000072083">
    <property type="component" value="Unassembled WGS sequence"/>
</dbReference>